<proteinExistence type="predicted"/>
<reference evidence="6" key="1">
    <citation type="submission" date="2011-07" db="EMBL/GenBank/DDBJ databases">
        <authorList>
            <consortium name="Caenorhabditis brenneri Sequencing and Analysis Consortium"/>
            <person name="Wilson R.K."/>
        </authorList>
    </citation>
    <scope>NUCLEOTIDE SEQUENCE [LARGE SCALE GENOMIC DNA]</scope>
    <source>
        <strain evidence="6">PB2801</strain>
    </source>
</reference>
<keyword evidence="6" id="KW-1185">Reference proteome</keyword>
<gene>
    <name evidence="5" type="ORF">CAEBREN_12450</name>
</gene>
<keyword evidence="3" id="KW-0675">Receptor</keyword>
<evidence type="ECO:0000259" key="4">
    <source>
        <dbReference type="PROSITE" id="PS51843"/>
    </source>
</evidence>
<dbReference type="Pfam" id="PF00104">
    <property type="entry name" value="Hormone_recep"/>
    <property type="match status" value="1"/>
</dbReference>
<dbReference type="PANTHER" id="PTHR45680:SF17">
    <property type="entry name" value="NUCLEAR HORMONE RECEPTOR FAMILY-RELATED"/>
    <property type="match status" value="1"/>
</dbReference>
<dbReference type="PROSITE" id="PS51843">
    <property type="entry name" value="NR_LBD"/>
    <property type="match status" value="1"/>
</dbReference>
<dbReference type="Gene3D" id="1.10.565.10">
    <property type="entry name" value="Retinoid X Receptor"/>
    <property type="match status" value="1"/>
</dbReference>
<evidence type="ECO:0000256" key="1">
    <source>
        <dbReference type="ARBA" id="ARBA00023015"/>
    </source>
</evidence>
<dbReference type="InParanoid" id="G0PHS7"/>
<feature type="domain" description="NR LBD" evidence="4">
    <location>
        <begin position="1"/>
        <end position="232"/>
    </location>
</feature>
<dbReference type="Proteomes" id="UP000008068">
    <property type="component" value="Unassembled WGS sequence"/>
</dbReference>
<dbReference type="OrthoDB" id="10018779at2759"/>
<evidence type="ECO:0000313" key="6">
    <source>
        <dbReference type="Proteomes" id="UP000008068"/>
    </source>
</evidence>
<protein>
    <recommendedName>
        <fullName evidence="4">NR LBD domain-containing protein</fullName>
    </recommendedName>
</protein>
<dbReference type="EMBL" id="GL380505">
    <property type="protein sequence ID" value="EGT56926.1"/>
    <property type="molecule type" value="Genomic_DNA"/>
</dbReference>
<accession>G0PHS7</accession>
<dbReference type="SUPFAM" id="SSF48508">
    <property type="entry name" value="Nuclear receptor ligand-binding domain"/>
    <property type="match status" value="1"/>
</dbReference>
<organism evidence="6">
    <name type="scientific">Caenorhabditis brenneri</name>
    <name type="common">Nematode worm</name>
    <dbReference type="NCBI Taxonomy" id="135651"/>
    <lineage>
        <taxon>Eukaryota</taxon>
        <taxon>Metazoa</taxon>
        <taxon>Ecdysozoa</taxon>
        <taxon>Nematoda</taxon>
        <taxon>Chromadorea</taxon>
        <taxon>Rhabditida</taxon>
        <taxon>Rhabditina</taxon>
        <taxon>Rhabditomorpha</taxon>
        <taxon>Rhabditoidea</taxon>
        <taxon>Rhabditidae</taxon>
        <taxon>Peloderinae</taxon>
        <taxon>Caenorhabditis</taxon>
    </lineage>
</organism>
<dbReference type="AlphaFoldDB" id="G0PHS7"/>
<evidence type="ECO:0000256" key="2">
    <source>
        <dbReference type="ARBA" id="ARBA00023163"/>
    </source>
</evidence>
<dbReference type="InterPro" id="IPR035500">
    <property type="entry name" value="NHR-like_dom_sf"/>
</dbReference>
<keyword evidence="2" id="KW-0804">Transcription</keyword>
<dbReference type="STRING" id="135651.G0PHS7"/>
<dbReference type="PANTHER" id="PTHR45680">
    <property type="entry name" value="NUCLEAR HORMONE RECEPTOR FAMILY"/>
    <property type="match status" value="1"/>
</dbReference>
<dbReference type="InterPro" id="IPR051152">
    <property type="entry name" value="C.elegans_Orphan_NR"/>
</dbReference>
<dbReference type="HOGENOM" id="CLU_007368_7_0_1"/>
<dbReference type="SMART" id="SM00430">
    <property type="entry name" value="HOLI"/>
    <property type="match status" value="1"/>
</dbReference>
<dbReference type="eggNOG" id="KOG3575">
    <property type="taxonomic scope" value="Eukaryota"/>
</dbReference>
<keyword evidence="1" id="KW-0805">Transcription regulation</keyword>
<evidence type="ECO:0000313" key="5">
    <source>
        <dbReference type="EMBL" id="EGT56926.1"/>
    </source>
</evidence>
<sequence length="232" mass="26910">MNVESKTTIDVSSTKKEICRILNDRSLTKSSDLEGNSLNRLEVAEYGLMQWRRKQKSVDKMDHLVVLPIRKLFGIFKNQMFEKFALTDQHYVSVSLQLQFSEISNESDEKLTKCFKDAWRSMFGQVAGTLLELEPTSTEMAFMLSEICWQIAGKFMQGSVLELSEKVRDELANNLHVYYKGSHQNYAARLIKLSKIVNSMVKFHTELKNRMEIVRIFEVFSVDLSEPDLYDI</sequence>
<evidence type="ECO:0000256" key="3">
    <source>
        <dbReference type="ARBA" id="ARBA00023170"/>
    </source>
</evidence>
<name>G0PHS7_CAEBE</name>
<dbReference type="InterPro" id="IPR000536">
    <property type="entry name" value="Nucl_hrmn_rcpt_lig-bd"/>
</dbReference>